<keyword evidence="4 11" id="KW-0808">Transferase</keyword>
<keyword evidence="5 9" id="KW-0812">Transmembrane</keyword>
<dbReference type="EMBL" id="WBVO01000008">
    <property type="protein sequence ID" value="KAB2808724.1"/>
    <property type="molecule type" value="Genomic_DNA"/>
</dbReference>
<comment type="subcellular location">
    <subcellularLocation>
        <location evidence="1">Cell membrane</location>
        <topology evidence="1">Multi-pass membrane protein</topology>
    </subcellularLocation>
</comment>
<evidence type="ECO:0000313" key="12">
    <source>
        <dbReference type="Proteomes" id="UP000468650"/>
    </source>
</evidence>
<organism evidence="11 12">
    <name type="scientific">Phaeocystidibacter luteus</name>
    <dbReference type="NCBI Taxonomy" id="911197"/>
    <lineage>
        <taxon>Bacteria</taxon>
        <taxon>Pseudomonadati</taxon>
        <taxon>Bacteroidota</taxon>
        <taxon>Flavobacteriia</taxon>
        <taxon>Flavobacteriales</taxon>
        <taxon>Phaeocystidibacteraceae</taxon>
        <taxon>Phaeocystidibacter</taxon>
    </lineage>
</organism>
<dbReference type="OrthoDB" id="9807778at2"/>
<dbReference type="PANTHER" id="PTHR48090:SF1">
    <property type="entry name" value="PROPHAGE BACTOPRENOL GLUCOSYL TRANSFERASE HOMOLOG"/>
    <property type="match status" value="1"/>
</dbReference>
<comment type="similarity">
    <text evidence="8">Belongs to the glycosyltransferase 2 family. GtrB subfamily.</text>
</comment>
<comment type="caution">
    <text evidence="11">The sequence shown here is derived from an EMBL/GenBank/DDBJ whole genome shotgun (WGS) entry which is preliminary data.</text>
</comment>
<keyword evidence="3" id="KW-0328">Glycosyltransferase</keyword>
<evidence type="ECO:0000256" key="5">
    <source>
        <dbReference type="ARBA" id="ARBA00022692"/>
    </source>
</evidence>
<evidence type="ECO:0000256" key="3">
    <source>
        <dbReference type="ARBA" id="ARBA00022676"/>
    </source>
</evidence>
<evidence type="ECO:0000259" key="10">
    <source>
        <dbReference type="Pfam" id="PF00535"/>
    </source>
</evidence>
<dbReference type="InterPro" id="IPR029044">
    <property type="entry name" value="Nucleotide-diphossugar_trans"/>
</dbReference>
<sequence>MSNSAYIELSVVVPVFNEEQNLSNLHHRLKVVCESISSSYEIIFVDDGSSDATLLGLQQITDEKAFFLQLSRNFGHQIAVSAGLEYTRGEAVIIIDGDLQDPPELIPALYAKFKEGYNVVYAKRNKRKGESPFKLITAKAFYRFLNHLTSVEIPLDTGDFRLIDRRVVEYLSQMPEHNKFLRGQIAWLGMRQTEVLYDRDAREHGTTGYSFKKMLNLAVTGITGFSDQPLKLVTRLGLSISVLSFGLILYALYSHFILDETITGWTSLIFAISFFGGIQLISLGIIGEYLSRIHQNVQGRPLYIVQNSNHPKHQQQIIR</sequence>
<evidence type="ECO:0000256" key="1">
    <source>
        <dbReference type="ARBA" id="ARBA00004651"/>
    </source>
</evidence>
<evidence type="ECO:0000256" key="2">
    <source>
        <dbReference type="ARBA" id="ARBA00022475"/>
    </source>
</evidence>
<evidence type="ECO:0000256" key="8">
    <source>
        <dbReference type="ARBA" id="ARBA00038152"/>
    </source>
</evidence>
<evidence type="ECO:0000256" key="9">
    <source>
        <dbReference type="SAM" id="Phobius"/>
    </source>
</evidence>
<dbReference type="GO" id="GO:0016757">
    <property type="term" value="F:glycosyltransferase activity"/>
    <property type="evidence" value="ECO:0007669"/>
    <property type="project" value="UniProtKB-KW"/>
</dbReference>
<evidence type="ECO:0000313" key="11">
    <source>
        <dbReference type="EMBL" id="KAB2808724.1"/>
    </source>
</evidence>
<dbReference type="GO" id="GO:0005886">
    <property type="term" value="C:plasma membrane"/>
    <property type="evidence" value="ECO:0007669"/>
    <property type="project" value="UniProtKB-SubCell"/>
</dbReference>
<keyword evidence="2" id="KW-1003">Cell membrane</keyword>
<dbReference type="SUPFAM" id="SSF53448">
    <property type="entry name" value="Nucleotide-diphospho-sugar transferases"/>
    <property type="match status" value="1"/>
</dbReference>
<name>A0A6N6RF73_9FLAO</name>
<gene>
    <name evidence="11" type="ORF">F8C67_10580</name>
</gene>
<dbReference type="InterPro" id="IPR001173">
    <property type="entry name" value="Glyco_trans_2-like"/>
</dbReference>
<dbReference type="CDD" id="cd04187">
    <property type="entry name" value="DPM1_like_bac"/>
    <property type="match status" value="1"/>
</dbReference>
<feature type="domain" description="Glycosyltransferase 2-like" evidence="10">
    <location>
        <begin position="10"/>
        <end position="169"/>
    </location>
</feature>
<dbReference type="RefSeq" id="WP_151667819.1">
    <property type="nucleotide sequence ID" value="NZ_WBVO01000008.1"/>
</dbReference>
<reference evidence="11 12" key="1">
    <citation type="submission" date="2019-09" db="EMBL/GenBank/DDBJ databases">
        <title>Genomes of family Cryomorphaceae.</title>
        <authorList>
            <person name="Bowman J.P."/>
        </authorList>
    </citation>
    <scope>NUCLEOTIDE SEQUENCE [LARGE SCALE GENOMIC DNA]</scope>
    <source>
        <strain evidence="11 12">LMG 25704</strain>
    </source>
</reference>
<dbReference type="Pfam" id="PF00535">
    <property type="entry name" value="Glycos_transf_2"/>
    <property type="match status" value="1"/>
</dbReference>
<keyword evidence="6 9" id="KW-1133">Transmembrane helix</keyword>
<evidence type="ECO:0000256" key="6">
    <source>
        <dbReference type="ARBA" id="ARBA00022989"/>
    </source>
</evidence>
<accession>A0A6N6RF73</accession>
<dbReference type="Proteomes" id="UP000468650">
    <property type="component" value="Unassembled WGS sequence"/>
</dbReference>
<proteinExistence type="inferred from homology"/>
<keyword evidence="7 9" id="KW-0472">Membrane</keyword>
<feature type="transmembrane region" description="Helical" evidence="9">
    <location>
        <begin position="232"/>
        <end position="253"/>
    </location>
</feature>
<evidence type="ECO:0000256" key="4">
    <source>
        <dbReference type="ARBA" id="ARBA00022679"/>
    </source>
</evidence>
<dbReference type="Gene3D" id="3.90.550.10">
    <property type="entry name" value="Spore Coat Polysaccharide Biosynthesis Protein SpsA, Chain A"/>
    <property type="match status" value="1"/>
</dbReference>
<feature type="transmembrane region" description="Helical" evidence="9">
    <location>
        <begin position="265"/>
        <end position="290"/>
    </location>
</feature>
<protein>
    <submittedName>
        <fullName evidence="11">Glycosyltransferase family 2 protein</fullName>
    </submittedName>
</protein>
<dbReference type="PANTHER" id="PTHR48090">
    <property type="entry name" value="UNDECAPRENYL-PHOSPHATE 4-DEOXY-4-FORMAMIDO-L-ARABINOSE TRANSFERASE-RELATED"/>
    <property type="match status" value="1"/>
</dbReference>
<keyword evidence="12" id="KW-1185">Reference proteome</keyword>
<dbReference type="FunFam" id="3.90.550.10:FF:000079">
    <property type="entry name" value="Probable glycosyl transferase"/>
    <property type="match status" value="1"/>
</dbReference>
<dbReference type="AlphaFoldDB" id="A0A6N6RF73"/>
<dbReference type="InterPro" id="IPR050256">
    <property type="entry name" value="Glycosyltransferase_2"/>
</dbReference>
<evidence type="ECO:0000256" key="7">
    <source>
        <dbReference type="ARBA" id="ARBA00023136"/>
    </source>
</evidence>